<protein>
    <submittedName>
        <fullName evidence="2">Uncharacterized protein</fullName>
    </submittedName>
</protein>
<reference evidence="2 3" key="1">
    <citation type="journal article" date="2019" name="Commun. Biol.">
        <title>The bagworm genome reveals a unique fibroin gene that provides high tensile strength.</title>
        <authorList>
            <person name="Kono N."/>
            <person name="Nakamura H."/>
            <person name="Ohtoshi R."/>
            <person name="Tomita M."/>
            <person name="Numata K."/>
            <person name="Arakawa K."/>
        </authorList>
    </citation>
    <scope>NUCLEOTIDE SEQUENCE [LARGE SCALE GENOMIC DNA]</scope>
</reference>
<evidence type="ECO:0000313" key="3">
    <source>
        <dbReference type="Proteomes" id="UP000299102"/>
    </source>
</evidence>
<name>A0A4C1YBA2_EUMVA</name>
<dbReference type="EMBL" id="BGZK01001126">
    <property type="protein sequence ID" value="GBP71909.1"/>
    <property type="molecule type" value="Genomic_DNA"/>
</dbReference>
<dbReference type="AlphaFoldDB" id="A0A4C1YBA2"/>
<accession>A0A4C1YBA2</accession>
<feature type="compositionally biased region" description="Low complexity" evidence="1">
    <location>
        <begin position="91"/>
        <end position="100"/>
    </location>
</feature>
<keyword evidence="3" id="KW-1185">Reference proteome</keyword>
<feature type="compositionally biased region" description="Basic residues" evidence="1">
    <location>
        <begin position="81"/>
        <end position="90"/>
    </location>
</feature>
<evidence type="ECO:0000256" key="1">
    <source>
        <dbReference type="SAM" id="MobiDB-lite"/>
    </source>
</evidence>
<feature type="region of interest" description="Disordered" evidence="1">
    <location>
        <begin position="81"/>
        <end position="106"/>
    </location>
</feature>
<proteinExistence type="predicted"/>
<sequence>MILKKLLAQNDKKIAQYRKKWKALEEEGRKKKALSASGGARPNVGVSDISFARPFSLPSQKYVIIIGHKLAALAKYYSRVRKKERGRRRSPTSPTPSAATVIGIGI</sequence>
<comment type="caution">
    <text evidence="2">The sequence shown here is derived from an EMBL/GenBank/DDBJ whole genome shotgun (WGS) entry which is preliminary data.</text>
</comment>
<evidence type="ECO:0000313" key="2">
    <source>
        <dbReference type="EMBL" id="GBP71909.1"/>
    </source>
</evidence>
<dbReference type="Proteomes" id="UP000299102">
    <property type="component" value="Unassembled WGS sequence"/>
</dbReference>
<organism evidence="2 3">
    <name type="scientific">Eumeta variegata</name>
    <name type="common">Bagworm moth</name>
    <name type="synonym">Eumeta japonica</name>
    <dbReference type="NCBI Taxonomy" id="151549"/>
    <lineage>
        <taxon>Eukaryota</taxon>
        <taxon>Metazoa</taxon>
        <taxon>Ecdysozoa</taxon>
        <taxon>Arthropoda</taxon>
        <taxon>Hexapoda</taxon>
        <taxon>Insecta</taxon>
        <taxon>Pterygota</taxon>
        <taxon>Neoptera</taxon>
        <taxon>Endopterygota</taxon>
        <taxon>Lepidoptera</taxon>
        <taxon>Glossata</taxon>
        <taxon>Ditrysia</taxon>
        <taxon>Tineoidea</taxon>
        <taxon>Psychidae</taxon>
        <taxon>Oiketicinae</taxon>
        <taxon>Eumeta</taxon>
    </lineage>
</organism>
<gene>
    <name evidence="2" type="ORF">EVAR_38242_1</name>
</gene>